<dbReference type="PANTHER" id="PTHR32114">
    <property type="entry name" value="ABC TRANSPORTER ABCH.3"/>
    <property type="match status" value="1"/>
</dbReference>
<dbReference type="GO" id="GO:0006302">
    <property type="term" value="P:double-strand break repair"/>
    <property type="evidence" value="ECO:0007669"/>
    <property type="project" value="InterPro"/>
</dbReference>
<dbReference type="InterPro" id="IPR027417">
    <property type="entry name" value="P-loop_NTPase"/>
</dbReference>
<feature type="domain" description="Rad50/SbcC-type AAA" evidence="2">
    <location>
        <begin position="5"/>
        <end position="243"/>
    </location>
</feature>
<dbReference type="PANTHER" id="PTHR32114:SF2">
    <property type="entry name" value="ABC TRANSPORTER ABCH.3"/>
    <property type="match status" value="1"/>
</dbReference>
<dbReference type="Gene3D" id="3.40.50.300">
    <property type="entry name" value="P-loop containing nucleotide triphosphate hydrolases"/>
    <property type="match status" value="1"/>
</dbReference>
<dbReference type="Proteomes" id="UP000434580">
    <property type="component" value="Unassembled WGS sequence"/>
</dbReference>
<proteinExistence type="predicted"/>
<feature type="coiled-coil region" evidence="1">
    <location>
        <begin position="226"/>
        <end position="253"/>
    </location>
</feature>
<gene>
    <name evidence="3" type="primary">sbcC_2</name>
    <name evidence="3" type="ORF">DPBNPPHM_03344</name>
</gene>
<keyword evidence="1" id="KW-0175">Coiled coil</keyword>
<dbReference type="GO" id="GO:0016887">
    <property type="term" value="F:ATP hydrolysis activity"/>
    <property type="evidence" value="ECO:0007669"/>
    <property type="project" value="InterPro"/>
</dbReference>
<dbReference type="InterPro" id="IPR038729">
    <property type="entry name" value="Rad50/SbcC_AAA"/>
</dbReference>
<evidence type="ECO:0000313" key="3">
    <source>
        <dbReference type="EMBL" id="CAA0095867.1"/>
    </source>
</evidence>
<dbReference type="Pfam" id="PF13476">
    <property type="entry name" value="AAA_23"/>
    <property type="match status" value="1"/>
</dbReference>
<dbReference type="AlphaFoldDB" id="A0A5S9NYJ5"/>
<feature type="coiled-coil region" evidence="1">
    <location>
        <begin position="460"/>
        <end position="487"/>
    </location>
</feature>
<dbReference type="EMBL" id="CACSII010000004">
    <property type="protein sequence ID" value="CAA0095867.1"/>
    <property type="molecule type" value="Genomic_DNA"/>
</dbReference>
<organism evidence="3 4">
    <name type="scientific">BD1-7 clade bacterium</name>
    <dbReference type="NCBI Taxonomy" id="2029982"/>
    <lineage>
        <taxon>Bacteria</taxon>
        <taxon>Pseudomonadati</taxon>
        <taxon>Pseudomonadota</taxon>
        <taxon>Gammaproteobacteria</taxon>
        <taxon>Cellvibrionales</taxon>
        <taxon>Spongiibacteraceae</taxon>
        <taxon>BD1-7 clade</taxon>
    </lineage>
</organism>
<reference evidence="3 4" key="1">
    <citation type="submission" date="2019-11" db="EMBL/GenBank/DDBJ databases">
        <authorList>
            <person name="Holert J."/>
        </authorList>
    </citation>
    <scope>NUCLEOTIDE SEQUENCE [LARGE SCALE GENOMIC DNA]</scope>
    <source>
        <strain evidence="3">BC5_2</strain>
    </source>
</reference>
<accession>A0A5S9NYJ5</accession>
<evidence type="ECO:0000313" key="4">
    <source>
        <dbReference type="Proteomes" id="UP000434580"/>
    </source>
</evidence>
<sequence>MKIISLRFKNINSLKGEWKIDFSQEPFASNGLFAITGATGAGKTTLLDAICLALYHRTPRLNEPSPADKVMTRHTGECLSEVEFEVKQKRYRAFWEVRRARRTADGKLQPAKVELAEVTDINGDESSPGDKIIADKIKDKEAQIASITGLDFDRFTKSMLLAQGGFAAFLNAESGKRAELLEQITGTEIYGRISEEVFNRFRDEERQLTLLRDRSQSVDVLDAEAIEEQEAKKALLEASINSAKNALVDHQQAITNLQQYETASQQLATAKTNTIQAKQSLKDNTPALQQLAKCEPANKLRPLFIIAEQEAQALMTLIKAAETLNRSQTENVEALTEFAPKRAVEKAAYDAVAAEGVTTNSLITEKIIPLDEKVKASKSQSQELSAEEKQIQDQLTSLQQENDLLKYNIQKGISEQAEIDAYLRDNADHEKLQSSLPLWQIKFEDRAKIKQQIVVIEKSLQRSKTEIEALKTTQAQKQQKISLEEEKLLECKKAEDACQGELNGILNGETIETVNEAYHQHANLQSTLTECAHIFEGYQLNASKLAEQQQQLQKQLADKADATAIVEQLLKEHGQQKKLTEEIENTVKLEQKIVSLGSYRDQLEAGDACPLCGSIDHPAIDSYQSTSSSESETRLNNEKQRLELLREKGVKAREKQVQLETQCTAIEGSNALLLSSMQQQLQAWETASQPLNWSVAIERDASTIPALFEQAQSHRLKTQERYQAVEKADKTLKQANDVVLRQSQVLHDLRNDEKIHNEKMSHLHQQEAQYQEQSKTADQEFTNSEEQLSIQLQNHGQLQLPSLQDQDRWLEIKLLESQSYQDKKAQLDRLVKGIQQNQNKHEITLKQVDDKKTHAEKLSNQISQLDSSIKQANDERYALFEDKDCVVETNRLSDLLSQHGKTLKAMDGMGEELNKTAHTLKVQLSENDLGQKTQLAKRDKAQLQWDKALQDSPFDTYEALMTPCWMMKSSNAYRN</sequence>
<feature type="coiled-coil region" evidence="1">
    <location>
        <begin position="535"/>
        <end position="572"/>
    </location>
</feature>
<feature type="coiled-coil region" evidence="1">
    <location>
        <begin position="628"/>
        <end position="655"/>
    </location>
</feature>
<evidence type="ECO:0000259" key="2">
    <source>
        <dbReference type="Pfam" id="PF13476"/>
    </source>
</evidence>
<evidence type="ECO:0000256" key="1">
    <source>
        <dbReference type="SAM" id="Coils"/>
    </source>
</evidence>
<protein>
    <submittedName>
        <fullName evidence="3">Nuclease SbcCD subunit C</fullName>
    </submittedName>
</protein>
<name>A0A5S9NYJ5_9GAMM</name>
<dbReference type="SUPFAM" id="SSF52540">
    <property type="entry name" value="P-loop containing nucleoside triphosphate hydrolases"/>
    <property type="match status" value="1"/>
</dbReference>
<feature type="coiled-coil region" evidence="1">
    <location>
        <begin position="374"/>
        <end position="408"/>
    </location>
</feature>